<name>A0A397VIQ5_9GLOM</name>
<accession>A0A397VIQ5</accession>
<dbReference type="AlphaFoldDB" id="A0A397VIQ5"/>
<dbReference type="EMBL" id="QKWP01000393">
    <property type="protein sequence ID" value="RIB20889.1"/>
    <property type="molecule type" value="Genomic_DNA"/>
</dbReference>
<dbReference type="Proteomes" id="UP000266673">
    <property type="component" value="Unassembled WGS sequence"/>
</dbReference>
<keyword evidence="2" id="KW-1185">Reference proteome</keyword>
<dbReference type="OrthoDB" id="10420862at2759"/>
<gene>
    <name evidence="1" type="ORF">C2G38_2079718</name>
</gene>
<evidence type="ECO:0000313" key="1">
    <source>
        <dbReference type="EMBL" id="RIB20889.1"/>
    </source>
</evidence>
<proteinExistence type="predicted"/>
<reference evidence="1 2" key="1">
    <citation type="submission" date="2018-06" db="EMBL/GenBank/DDBJ databases">
        <title>Comparative genomics reveals the genomic features of Rhizophagus irregularis, R. cerebriforme, R. diaphanum and Gigaspora rosea, and their symbiotic lifestyle signature.</title>
        <authorList>
            <person name="Morin E."/>
            <person name="San Clemente H."/>
            <person name="Chen E.C.H."/>
            <person name="De La Providencia I."/>
            <person name="Hainaut M."/>
            <person name="Kuo A."/>
            <person name="Kohler A."/>
            <person name="Murat C."/>
            <person name="Tang N."/>
            <person name="Roy S."/>
            <person name="Loubradou J."/>
            <person name="Henrissat B."/>
            <person name="Grigoriev I.V."/>
            <person name="Corradi N."/>
            <person name="Roux C."/>
            <person name="Martin F.M."/>
        </authorList>
    </citation>
    <scope>NUCLEOTIDE SEQUENCE [LARGE SCALE GENOMIC DNA]</scope>
    <source>
        <strain evidence="1 2">DAOM 194757</strain>
    </source>
</reference>
<comment type="caution">
    <text evidence="1">The sequence shown here is derived from an EMBL/GenBank/DDBJ whole genome shotgun (WGS) entry which is preliminary data.</text>
</comment>
<evidence type="ECO:0000313" key="2">
    <source>
        <dbReference type="Proteomes" id="UP000266673"/>
    </source>
</evidence>
<sequence length="93" mass="10820">SENLTDKEELDIRKKFIDADDIIKKISLESLSKLQNKYCSKLIDVREIIKSLEVSAQFSHSILRQFASSTIELPSNITDLLMNFKRIDVLRMF</sequence>
<organism evidence="1 2">
    <name type="scientific">Gigaspora rosea</name>
    <dbReference type="NCBI Taxonomy" id="44941"/>
    <lineage>
        <taxon>Eukaryota</taxon>
        <taxon>Fungi</taxon>
        <taxon>Fungi incertae sedis</taxon>
        <taxon>Mucoromycota</taxon>
        <taxon>Glomeromycotina</taxon>
        <taxon>Glomeromycetes</taxon>
        <taxon>Diversisporales</taxon>
        <taxon>Gigasporaceae</taxon>
        <taxon>Gigaspora</taxon>
    </lineage>
</organism>
<feature type="non-terminal residue" evidence="1">
    <location>
        <position position="1"/>
    </location>
</feature>
<protein>
    <submittedName>
        <fullName evidence="1">Uncharacterized protein</fullName>
    </submittedName>
</protein>